<dbReference type="EMBL" id="JACSQK010000005">
    <property type="protein sequence ID" value="MBD7961238.1"/>
    <property type="molecule type" value="Genomic_DNA"/>
</dbReference>
<sequence length="204" mass="22448">MAIYGYARVSTREQETYLQIDALRSAGALEIRQEKCSSVGERPELRRLLSELRSGDVLLVYKMDRVARSLKDLLNILDQLTLAGAAIRSLTEPLDTSGPIGIFMVQVLGAVAQLERSIIRERSVAGQIAAYKRGVPLGRHKHATPPDVVDLMRADRATGLYTWAALGVKYGKHASTVKRLVSGKTCRSVMPVLGKYLDDPPDCK</sequence>
<dbReference type="CDD" id="cd03768">
    <property type="entry name" value="SR_ResInv"/>
    <property type="match status" value="1"/>
</dbReference>
<evidence type="ECO:0000256" key="1">
    <source>
        <dbReference type="ARBA" id="ARBA00009913"/>
    </source>
</evidence>
<dbReference type="InterPro" id="IPR050639">
    <property type="entry name" value="SSR_resolvase"/>
</dbReference>
<feature type="active site" description="O-(5'-phospho-DNA)-serine intermediate" evidence="5">
    <location>
        <position position="10"/>
    </location>
</feature>
<dbReference type="RefSeq" id="WP_191723619.1">
    <property type="nucleotide sequence ID" value="NZ_JACSQK010000005.1"/>
</dbReference>
<accession>A0ABR8SCN6</accession>
<feature type="domain" description="Resolvase/invertase-type recombinase catalytic" evidence="6">
    <location>
        <begin position="2"/>
        <end position="134"/>
    </location>
</feature>
<evidence type="ECO:0000256" key="4">
    <source>
        <dbReference type="ARBA" id="ARBA00023172"/>
    </source>
</evidence>
<protein>
    <submittedName>
        <fullName evidence="7">Recombinase family protein</fullName>
    </submittedName>
</protein>
<evidence type="ECO:0000256" key="2">
    <source>
        <dbReference type="ARBA" id="ARBA00022908"/>
    </source>
</evidence>
<dbReference type="SUPFAM" id="SSF53041">
    <property type="entry name" value="Resolvase-like"/>
    <property type="match status" value="1"/>
</dbReference>
<keyword evidence="4" id="KW-0233">DNA recombination</keyword>
<dbReference type="InterPro" id="IPR006119">
    <property type="entry name" value="Resolv_N"/>
</dbReference>
<keyword evidence="3" id="KW-0238">DNA-binding</keyword>
<evidence type="ECO:0000256" key="5">
    <source>
        <dbReference type="PROSITE-ProRule" id="PRU10137"/>
    </source>
</evidence>
<dbReference type="PROSITE" id="PS51736">
    <property type="entry name" value="RECOMBINASES_3"/>
    <property type="match status" value="1"/>
</dbReference>
<dbReference type="InterPro" id="IPR006118">
    <property type="entry name" value="Recombinase_CS"/>
</dbReference>
<dbReference type="PROSITE" id="PS00398">
    <property type="entry name" value="RECOMBINASES_2"/>
    <property type="match status" value="1"/>
</dbReference>
<proteinExistence type="inferred from homology"/>
<dbReference type="PANTHER" id="PTHR30461:SF26">
    <property type="entry name" value="RESOLVASE HOMOLOG YNEB"/>
    <property type="match status" value="1"/>
</dbReference>
<evidence type="ECO:0000256" key="3">
    <source>
        <dbReference type="ARBA" id="ARBA00023125"/>
    </source>
</evidence>
<reference evidence="7 8" key="1">
    <citation type="submission" date="2020-08" db="EMBL/GenBank/DDBJ databases">
        <title>A Genomic Blueprint of the Chicken Gut Microbiome.</title>
        <authorList>
            <person name="Gilroy R."/>
            <person name="Ravi A."/>
            <person name="Getino M."/>
            <person name="Pursley I."/>
            <person name="Horton D.L."/>
            <person name="Alikhan N.-F."/>
            <person name="Baker D."/>
            <person name="Gharbi K."/>
            <person name="Hall N."/>
            <person name="Watson M."/>
            <person name="Adriaenssens E.M."/>
            <person name="Foster-Nyarko E."/>
            <person name="Jarju S."/>
            <person name="Secka A."/>
            <person name="Antonio M."/>
            <person name="Oren A."/>
            <person name="Chaudhuri R."/>
            <person name="La Ragione R.M."/>
            <person name="Hildebrand F."/>
            <person name="Pallen M.J."/>
        </authorList>
    </citation>
    <scope>NUCLEOTIDE SEQUENCE [LARGE SCALE GENOMIC DNA]</scope>
    <source>
        <strain evidence="7 8">Sa2CVA6</strain>
    </source>
</reference>
<organism evidence="7 8">
    <name type="scientific">Comamonas avium</name>
    <dbReference type="NCBI Taxonomy" id="2762231"/>
    <lineage>
        <taxon>Bacteria</taxon>
        <taxon>Pseudomonadati</taxon>
        <taxon>Pseudomonadota</taxon>
        <taxon>Betaproteobacteria</taxon>
        <taxon>Burkholderiales</taxon>
        <taxon>Comamonadaceae</taxon>
        <taxon>Comamonas</taxon>
    </lineage>
</organism>
<comment type="similarity">
    <text evidence="1">Belongs to the site-specific recombinase resolvase family.</text>
</comment>
<dbReference type="Proteomes" id="UP000634919">
    <property type="component" value="Unassembled WGS sequence"/>
</dbReference>
<dbReference type="Pfam" id="PF00239">
    <property type="entry name" value="Resolvase"/>
    <property type="match status" value="1"/>
</dbReference>
<dbReference type="PROSITE" id="PS00397">
    <property type="entry name" value="RECOMBINASES_1"/>
    <property type="match status" value="1"/>
</dbReference>
<dbReference type="Gene3D" id="3.40.50.1390">
    <property type="entry name" value="Resolvase, N-terminal catalytic domain"/>
    <property type="match status" value="1"/>
</dbReference>
<name>A0ABR8SCN6_9BURK</name>
<gene>
    <name evidence="7" type="ORF">H9646_12145</name>
</gene>
<keyword evidence="8" id="KW-1185">Reference proteome</keyword>
<evidence type="ECO:0000259" key="6">
    <source>
        <dbReference type="PROSITE" id="PS51736"/>
    </source>
</evidence>
<dbReference type="PANTHER" id="PTHR30461">
    <property type="entry name" value="DNA-INVERTASE FROM LAMBDOID PROPHAGE"/>
    <property type="match status" value="1"/>
</dbReference>
<comment type="caution">
    <text evidence="7">The sequence shown here is derived from an EMBL/GenBank/DDBJ whole genome shotgun (WGS) entry which is preliminary data.</text>
</comment>
<dbReference type="InterPro" id="IPR036162">
    <property type="entry name" value="Resolvase-like_N_sf"/>
</dbReference>
<dbReference type="SMART" id="SM00857">
    <property type="entry name" value="Resolvase"/>
    <property type="match status" value="1"/>
</dbReference>
<evidence type="ECO:0000313" key="8">
    <source>
        <dbReference type="Proteomes" id="UP000634919"/>
    </source>
</evidence>
<keyword evidence="2" id="KW-0229">DNA integration</keyword>
<evidence type="ECO:0000313" key="7">
    <source>
        <dbReference type="EMBL" id="MBD7961238.1"/>
    </source>
</evidence>